<dbReference type="RefSeq" id="WP_072597953.1">
    <property type="nucleotide sequence ID" value="NZ_CP018221.1"/>
</dbReference>
<dbReference type="EMBL" id="CP018221">
    <property type="protein sequence ID" value="API60256.1"/>
    <property type="molecule type" value="Genomic_DNA"/>
</dbReference>
<dbReference type="STRING" id="1921510.BSL82_13950"/>
<name>A0A1L3ZX97_9SPHN</name>
<evidence type="ECO:0008006" key="4">
    <source>
        <dbReference type="Google" id="ProtNLM"/>
    </source>
</evidence>
<protein>
    <recommendedName>
        <fullName evidence="4">TonB-dependent receptor plug domain-containing protein</fullName>
    </recommendedName>
</protein>
<sequence length="121" mass="12433">MPIHRQATSPTAETGDAPAPATSAQASESGIADIVVTATRCEERLQKIPVTVTAVSGEGLQARGVLDTHQLTQVVPSLVGSRNAGVNQPVIRRVGSGGVVGDESSIATYIDGVKGTIRLNF</sequence>
<dbReference type="Proteomes" id="UP000182063">
    <property type="component" value="Chromosome"/>
</dbReference>
<evidence type="ECO:0000313" key="2">
    <source>
        <dbReference type="EMBL" id="API60256.1"/>
    </source>
</evidence>
<feature type="compositionally biased region" description="Polar residues" evidence="1">
    <location>
        <begin position="1"/>
        <end position="12"/>
    </location>
</feature>
<dbReference type="KEGG" id="sphj:BSL82_13950"/>
<organism evidence="2 3">
    <name type="scientific">Tardibacter chloracetimidivorans</name>
    <dbReference type="NCBI Taxonomy" id="1921510"/>
    <lineage>
        <taxon>Bacteria</taxon>
        <taxon>Pseudomonadati</taxon>
        <taxon>Pseudomonadota</taxon>
        <taxon>Alphaproteobacteria</taxon>
        <taxon>Sphingomonadales</taxon>
        <taxon>Sphingomonadaceae</taxon>
        <taxon>Tardibacter</taxon>
    </lineage>
</organism>
<dbReference type="SUPFAM" id="SSF56935">
    <property type="entry name" value="Porins"/>
    <property type="match status" value="1"/>
</dbReference>
<evidence type="ECO:0000256" key="1">
    <source>
        <dbReference type="SAM" id="MobiDB-lite"/>
    </source>
</evidence>
<feature type="region of interest" description="Disordered" evidence="1">
    <location>
        <begin position="1"/>
        <end position="28"/>
    </location>
</feature>
<gene>
    <name evidence="2" type="ORF">BSL82_13950</name>
</gene>
<evidence type="ECO:0000313" key="3">
    <source>
        <dbReference type="Proteomes" id="UP000182063"/>
    </source>
</evidence>
<reference evidence="3" key="1">
    <citation type="submission" date="2016-11" db="EMBL/GenBank/DDBJ databases">
        <title>Complete Genome Sequence of alachlor-degrading Sphingomonas sp. strain JJ-A5.</title>
        <authorList>
            <person name="Lee H."/>
            <person name="Ka J.-O."/>
        </authorList>
    </citation>
    <scope>NUCLEOTIDE SEQUENCE [LARGE SCALE GENOMIC DNA]</scope>
    <source>
        <strain evidence="3">JJ-A5</strain>
    </source>
</reference>
<accession>A0A1L3ZX97</accession>
<dbReference type="Gene3D" id="2.170.130.10">
    <property type="entry name" value="TonB-dependent receptor, plug domain"/>
    <property type="match status" value="1"/>
</dbReference>
<dbReference type="InterPro" id="IPR037066">
    <property type="entry name" value="Plug_dom_sf"/>
</dbReference>
<dbReference type="AlphaFoldDB" id="A0A1L3ZX97"/>
<keyword evidence="3" id="KW-1185">Reference proteome</keyword>
<proteinExistence type="predicted"/>